<organism evidence="1">
    <name type="scientific">Anguilla anguilla</name>
    <name type="common">European freshwater eel</name>
    <name type="synonym">Muraena anguilla</name>
    <dbReference type="NCBI Taxonomy" id="7936"/>
    <lineage>
        <taxon>Eukaryota</taxon>
        <taxon>Metazoa</taxon>
        <taxon>Chordata</taxon>
        <taxon>Craniata</taxon>
        <taxon>Vertebrata</taxon>
        <taxon>Euteleostomi</taxon>
        <taxon>Actinopterygii</taxon>
        <taxon>Neopterygii</taxon>
        <taxon>Teleostei</taxon>
        <taxon>Anguilliformes</taxon>
        <taxon>Anguillidae</taxon>
        <taxon>Anguilla</taxon>
    </lineage>
</organism>
<protein>
    <submittedName>
        <fullName evidence="1">Uncharacterized protein</fullName>
    </submittedName>
</protein>
<sequence>MLAAEVLPESWSPDGNVRGCTQFVHWLGHVLSSQTESACTRGGCCLESKRSPPVPPEGLTVLQLL</sequence>
<accession>A0A0E9TV28</accession>
<evidence type="ECO:0000313" key="1">
    <source>
        <dbReference type="EMBL" id="JAH57421.1"/>
    </source>
</evidence>
<reference evidence="1" key="2">
    <citation type="journal article" date="2015" name="Fish Shellfish Immunol.">
        <title>Early steps in the European eel (Anguilla anguilla)-Vibrio vulnificus interaction in the gills: Role of the RtxA13 toxin.</title>
        <authorList>
            <person name="Callol A."/>
            <person name="Pajuelo D."/>
            <person name="Ebbesson L."/>
            <person name="Teles M."/>
            <person name="MacKenzie S."/>
            <person name="Amaro C."/>
        </authorList>
    </citation>
    <scope>NUCLEOTIDE SEQUENCE</scope>
</reference>
<proteinExistence type="predicted"/>
<name>A0A0E9TV28_ANGAN</name>
<reference evidence="1" key="1">
    <citation type="submission" date="2014-11" db="EMBL/GenBank/DDBJ databases">
        <authorList>
            <person name="Amaro Gonzalez C."/>
        </authorList>
    </citation>
    <scope>NUCLEOTIDE SEQUENCE</scope>
</reference>
<dbReference type="EMBL" id="GBXM01051156">
    <property type="protein sequence ID" value="JAH57421.1"/>
    <property type="molecule type" value="Transcribed_RNA"/>
</dbReference>
<dbReference type="AlphaFoldDB" id="A0A0E9TV28"/>